<dbReference type="Pfam" id="PF12833">
    <property type="entry name" value="HTH_18"/>
    <property type="match status" value="1"/>
</dbReference>
<dbReference type="PANTHER" id="PTHR43280:SF10">
    <property type="entry name" value="REGULATORY PROTEIN POCR"/>
    <property type="match status" value="1"/>
</dbReference>
<dbReference type="PANTHER" id="PTHR43280">
    <property type="entry name" value="ARAC-FAMILY TRANSCRIPTIONAL REGULATOR"/>
    <property type="match status" value="1"/>
</dbReference>
<dbReference type="PROSITE" id="PS01124">
    <property type="entry name" value="HTH_ARAC_FAMILY_2"/>
    <property type="match status" value="1"/>
</dbReference>
<dbReference type="EMBL" id="SMRT01000004">
    <property type="protein sequence ID" value="TDF97960.1"/>
    <property type="molecule type" value="Genomic_DNA"/>
</dbReference>
<evidence type="ECO:0000313" key="6">
    <source>
        <dbReference type="Proteomes" id="UP000295636"/>
    </source>
</evidence>
<protein>
    <submittedName>
        <fullName evidence="5">Helix-turn-helix domain-containing protein</fullName>
    </submittedName>
</protein>
<evidence type="ECO:0000256" key="3">
    <source>
        <dbReference type="ARBA" id="ARBA00023163"/>
    </source>
</evidence>
<organism evidence="5 6">
    <name type="scientific">Paenibacillus piri</name>
    <dbReference type="NCBI Taxonomy" id="2547395"/>
    <lineage>
        <taxon>Bacteria</taxon>
        <taxon>Bacillati</taxon>
        <taxon>Bacillota</taxon>
        <taxon>Bacilli</taxon>
        <taxon>Bacillales</taxon>
        <taxon>Paenibacillaceae</taxon>
        <taxon>Paenibacillus</taxon>
    </lineage>
</organism>
<name>A0A4R5KSW4_9BACL</name>
<dbReference type="OrthoDB" id="2461801at2"/>
<proteinExistence type="predicted"/>
<reference evidence="5 6" key="1">
    <citation type="submission" date="2019-03" db="EMBL/GenBank/DDBJ databases">
        <title>This is whole genome sequence of Paenibacillus sp MS74 strain.</title>
        <authorList>
            <person name="Trinh H.N."/>
        </authorList>
    </citation>
    <scope>NUCLEOTIDE SEQUENCE [LARGE SCALE GENOMIC DNA]</scope>
    <source>
        <strain evidence="5 6">MS74</strain>
    </source>
</reference>
<dbReference type="AlphaFoldDB" id="A0A4R5KSW4"/>
<dbReference type="GO" id="GO:0003700">
    <property type="term" value="F:DNA-binding transcription factor activity"/>
    <property type="evidence" value="ECO:0007669"/>
    <property type="project" value="InterPro"/>
</dbReference>
<evidence type="ECO:0000256" key="2">
    <source>
        <dbReference type="ARBA" id="ARBA00023125"/>
    </source>
</evidence>
<dbReference type="Proteomes" id="UP000295636">
    <property type="component" value="Unassembled WGS sequence"/>
</dbReference>
<dbReference type="SMART" id="SM00342">
    <property type="entry name" value="HTH_ARAC"/>
    <property type="match status" value="1"/>
</dbReference>
<dbReference type="InterPro" id="IPR009057">
    <property type="entry name" value="Homeodomain-like_sf"/>
</dbReference>
<comment type="caution">
    <text evidence="5">The sequence shown here is derived from an EMBL/GenBank/DDBJ whole genome shotgun (WGS) entry which is preliminary data.</text>
</comment>
<accession>A0A4R5KSW4</accession>
<keyword evidence="1" id="KW-0805">Transcription regulation</keyword>
<feature type="domain" description="HTH araC/xylS-type" evidence="4">
    <location>
        <begin position="38"/>
        <end position="136"/>
    </location>
</feature>
<evidence type="ECO:0000313" key="5">
    <source>
        <dbReference type="EMBL" id="TDF97960.1"/>
    </source>
</evidence>
<dbReference type="InterPro" id="IPR018060">
    <property type="entry name" value="HTH_AraC"/>
</dbReference>
<evidence type="ECO:0000259" key="4">
    <source>
        <dbReference type="PROSITE" id="PS01124"/>
    </source>
</evidence>
<dbReference type="SUPFAM" id="SSF46689">
    <property type="entry name" value="Homeodomain-like"/>
    <property type="match status" value="2"/>
</dbReference>
<evidence type="ECO:0000256" key="1">
    <source>
        <dbReference type="ARBA" id="ARBA00023015"/>
    </source>
</evidence>
<dbReference type="PRINTS" id="PR00032">
    <property type="entry name" value="HTHARAC"/>
</dbReference>
<dbReference type="InterPro" id="IPR020449">
    <property type="entry name" value="Tscrpt_reg_AraC-type_HTH"/>
</dbReference>
<sequence length="137" mass="15913">MFSVSTLEELGGIIGAYLFHLLSVTRELRNSGNNAVVEKTKDFIHSHYSRNITLDMIAKEVFVSSVYLSFLFKQVESINLTDYLTHVRMEQAKRLLQTTALKTYEIAGQVGYHDEKYFSRIFKKKFGLTPTEYRNQF</sequence>
<keyword evidence="3" id="KW-0804">Transcription</keyword>
<gene>
    <name evidence="5" type="ORF">E1757_10590</name>
</gene>
<keyword evidence="2" id="KW-0238">DNA-binding</keyword>
<keyword evidence="6" id="KW-1185">Reference proteome</keyword>
<dbReference type="Gene3D" id="1.10.10.60">
    <property type="entry name" value="Homeodomain-like"/>
    <property type="match status" value="2"/>
</dbReference>
<dbReference type="RefSeq" id="WP_133227588.1">
    <property type="nucleotide sequence ID" value="NZ_SMRT01000004.1"/>
</dbReference>
<dbReference type="GO" id="GO:0043565">
    <property type="term" value="F:sequence-specific DNA binding"/>
    <property type="evidence" value="ECO:0007669"/>
    <property type="project" value="InterPro"/>
</dbReference>